<proteinExistence type="predicted"/>
<dbReference type="Proteomes" id="UP000266441">
    <property type="component" value="Unassembled WGS sequence"/>
</dbReference>
<sequence length="605" mass="66029">MNMKTKFRITLILLTVLFAACKEEEDIIPPMAKDPDTAEKVSIDRFSAEAGTLFIRDGSNGLPGANEPINFDQGPFITQGLGPGGEVVKYYNFDVQPLTSAPIYALFREGASTPVSGQLNIVDVIPGDDDYNDFWHVHKVTVPSDYVANSVTSVQEIMEMSYPVEKTDIVVNCPVVPEGSTASMRFTSGEPKNLIRGWYNGKVIFYFTFEEKMLTVTPPASGHPDVPVSDILVTFNINPGMDGGGPPSGFVTEGESMQTHNVVQTIPTDAGYSPLWDVDVYDNADFGMVYDWTTAMNANQLASGVALVNCPVVSVEEGNLPSDPDMAEEVSVDRFSENFGNLFVRDGSNGFPEANAPIDFDQAPFITKGLGPNGEKIQYYNFDVMPLKSAPIFVLFREGENTPVEGQLNIVNVIPGDEEYSDFWHVHKVTVPAYYRANTVTSLAELTAMNYPAERTNLIVNCPVVPKGSTASLRLNPENTNGLIRGWYKDKVVHYFDFSEKQLLVELPEEGHPDVPVSDILVTFNINPGMEGGGPPSGFVTEGGSMQTHNVVETIPSDAGYSPLWDVDVYDNADFDMVNNWTTAMNANLLASGVALVNCPVVSVQ</sequence>
<organism evidence="1 2">
    <name type="scientific">Mariniphaga sediminis</name>
    <dbReference type="NCBI Taxonomy" id="1628158"/>
    <lineage>
        <taxon>Bacteria</taxon>
        <taxon>Pseudomonadati</taxon>
        <taxon>Bacteroidota</taxon>
        <taxon>Bacteroidia</taxon>
        <taxon>Marinilabiliales</taxon>
        <taxon>Prolixibacteraceae</taxon>
        <taxon>Mariniphaga</taxon>
    </lineage>
</organism>
<dbReference type="EMBL" id="QWET01000008">
    <property type="protein sequence ID" value="RIH64843.1"/>
    <property type="molecule type" value="Genomic_DNA"/>
</dbReference>
<accession>A0A399D0A3</accession>
<dbReference type="AlphaFoldDB" id="A0A399D0A3"/>
<comment type="caution">
    <text evidence="1">The sequence shown here is derived from an EMBL/GenBank/DDBJ whole genome shotgun (WGS) entry which is preliminary data.</text>
</comment>
<gene>
    <name evidence="1" type="ORF">D1164_12425</name>
</gene>
<protein>
    <submittedName>
        <fullName evidence="1">Uncharacterized protein</fullName>
    </submittedName>
</protein>
<evidence type="ECO:0000313" key="1">
    <source>
        <dbReference type="EMBL" id="RIH64843.1"/>
    </source>
</evidence>
<name>A0A399D0A3_9BACT</name>
<evidence type="ECO:0000313" key="2">
    <source>
        <dbReference type="Proteomes" id="UP000266441"/>
    </source>
</evidence>
<reference evidence="1 2" key="1">
    <citation type="journal article" date="2015" name="Int. J. Syst. Evol. Microbiol.">
        <title>Mariniphaga sediminis sp. nov., isolated from coastal sediment.</title>
        <authorList>
            <person name="Wang F.Q."/>
            <person name="Shen Q.Y."/>
            <person name="Chen G.J."/>
            <person name="Du Z.J."/>
        </authorList>
    </citation>
    <scope>NUCLEOTIDE SEQUENCE [LARGE SCALE GENOMIC DNA]</scope>
    <source>
        <strain evidence="1 2">SY21</strain>
    </source>
</reference>
<dbReference type="PROSITE" id="PS51257">
    <property type="entry name" value="PROKAR_LIPOPROTEIN"/>
    <property type="match status" value="1"/>
</dbReference>
<keyword evidence="2" id="KW-1185">Reference proteome</keyword>